<dbReference type="InterPro" id="IPR001258">
    <property type="entry name" value="NHL_repeat"/>
</dbReference>
<protein>
    <recommendedName>
        <fullName evidence="4">SMP-30/Gluconolactonase/LRE-like region domain-containing protein</fullName>
    </recommendedName>
</protein>
<organism>
    <name type="scientific">Branchiostoma floridae</name>
    <name type="common">Florida lancelet</name>
    <name type="synonym">Amphioxus</name>
    <dbReference type="NCBI Taxonomy" id="7739"/>
    <lineage>
        <taxon>Eukaryota</taxon>
        <taxon>Metazoa</taxon>
        <taxon>Chordata</taxon>
        <taxon>Cephalochordata</taxon>
        <taxon>Leptocardii</taxon>
        <taxon>Amphioxiformes</taxon>
        <taxon>Branchiostomatidae</taxon>
        <taxon>Branchiostoma</taxon>
    </lineage>
</organism>
<name>C3YAN8_BRAFL</name>
<proteinExistence type="predicted"/>
<gene>
    <name evidence="3" type="ORF">BRAFLDRAFT_226091</name>
</gene>
<dbReference type="FunFam" id="2.120.10.30:FF:000095">
    <property type="entry name" value="Uncharacterized protein"/>
    <property type="match status" value="1"/>
</dbReference>
<reference evidence="3" key="1">
    <citation type="journal article" date="2008" name="Nature">
        <title>The amphioxus genome and the evolution of the chordate karyotype.</title>
        <authorList>
            <consortium name="US DOE Joint Genome Institute (JGI-PGF)"/>
            <person name="Putnam N.H."/>
            <person name="Butts T."/>
            <person name="Ferrier D.E.K."/>
            <person name="Furlong R.F."/>
            <person name="Hellsten U."/>
            <person name="Kawashima T."/>
            <person name="Robinson-Rechavi M."/>
            <person name="Shoguchi E."/>
            <person name="Terry A."/>
            <person name="Yu J.-K."/>
            <person name="Benito-Gutierrez E.L."/>
            <person name="Dubchak I."/>
            <person name="Garcia-Fernandez J."/>
            <person name="Gibson-Brown J.J."/>
            <person name="Grigoriev I.V."/>
            <person name="Horton A.C."/>
            <person name="de Jong P.J."/>
            <person name="Jurka J."/>
            <person name="Kapitonov V.V."/>
            <person name="Kohara Y."/>
            <person name="Kuroki Y."/>
            <person name="Lindquist E."/>
            <person name="Lucas S."/>
            <person name="Osoegawa K."/>
            <person name="Pennacchio L.A."/>
            <person name="Salamov A.A."/>
            <person name="Satou Y."/>
            <person name="Sauka-Spengler T."/>
            <person name="Schmutz J."/>
            <person name="Shin-I T."/>
            <person name="Toyoda A."/>
            <person name="Bronner-Fraser M."/>
            <person name="Fujiyama A."/>
            <person name="Holland L.Z."/>
            <person name="Holland P.W.H."/>
            <person name="Satoh N."/>
            <person name="Rokhsar D.S."/>
        </authorList>
    </citation>
    <scope>NUCLEOTIDE SEQUENCE [LARGE SCALE GENOMIC DNA]</scope>
    <source>
        <strain evidence="3">S238N-H82</strain>
        <tissue evidence="3">Testes</tissue>
    </source>
</reference>
<evidence type="ECO:0000313" key="3">
    <source>
        <dbReference type="EMBL" id="EEN62786.1"/>
    </source>
</evidence>
<keyword evidence="1" id="KW-0677">Repeat</keyword>
<dbReference type="PROSITE" id="PS51125">
    <property type="entry name" value="NHL"/>
    <property type="match status" value="2"/>
</dbReference>
<dbReference type="InterPro" id="IPR011042">
    <property type="entry name" value="6-blade_b-propeller_TolB-like"/>
</dbReference>
<dbReference type="InParanoid" id="C3YAN8"/>
<dbReference type="eggNOG" id="KOG2177">
    <property type="taxonomic scope" value="Eukaryota"/>
</dbReference>
<dbReference type="STRING" id="7739.C3YAN8"/>
<sequence length="238" mass="26755">MCGDCPVLRFGQPGSQHGQFELPVDVAVRGDRLYVSDNFNHRVQKFSPSGELLHKFPLGEYCMKPYGLTVQRDGRVVVADPGKHSIFLFEADGTLVKQVGGQGQGEEQFDEPCFVTVDKEDNIFVADQNNHRIQVFDKNLKFQRKFGKKGRQPQDMWWPTGVSVDNRGNIVLSNVGGTADGVAHSQKLQVFHPDGTWVSSISSNEDKMYEPYGVAVTEDGYVFVTDTGDHCIRKYRYM</sequence>
<dbReference type="InterPro" id="IPR050952">
    <property type="entry name" value="TRIM-NHL_E3_ligases"/>
</dbReference>
<evidence type="ECO:0008006" key="4">
    <source>
        <dbReference type="Google" id="ProtNLM"/>
    </source>
</evidence>
<dbReference type="FunFam" id="2.120.10.30:FF:000167">
    <property type="entry name" value="Uncharacterized protein"/>
    <property type="match status" value="1"/>
</dbReference>
<accession>C3YAN8</accession>
<dbReference type="AlphaFoldDB" id="C3YAN8"/>
<evidence type="ECO:0000256" key="1">
    <source>
        <dbReference type="ARBA" id="ARBA00022737"/>
    </source>
</evidence>
<dbReference type="SUPFAM" id="SSF101898">
    <property type="entry name" value="NHL repeat"/>
    <property type="match status" value="1"/>
</dbReference>
<feature type="repeat" description="NHL" evidence="2">
    <location>
        <begin position="7"/>
        <end position="49"/>
    </location>
</feature>
<dbReference type="CDD" id="cd05819">
    <property type="entry name" value="NHL"/>
    <property type="match status" value="1"/>
</dbReference>
<dbReference type="Gene3D" id="2.120.10.30">
    <property type="entry name" value="TolB, C-terminal domain"/>
    <property type="match status" value="2"/>
</dbReference>
<evidence type="ECO:0000256" key="2">
    <source>
        <dbReference type="PROSITE-ProRule" id="PRU00504"/>
    </source>
</evidence>
<feature type="repeat" description="NHL" evidence="2">
    <location>
        <begin position="96"/>
        <end position="139"/>
    </location>
</feature>
<dbReference type="Pfam" id="PF01436">
    <property type="entry name" value="NHL"/>
    <property type="match status" value="3"/>
</dbReference>
<dbReference type="PANTHER" id="PTHR24104:SF57">
    <property type="entry name" value="BEE-MILK PROTEIN"/>
    <property type="match status" value="1"/>
</dbReference>
<dbReference type="EMBL" id="GG666494">
    <property type="protein sequence ID" value="EEN62786.1"/>
    <property type="molecule type" value="Genomic_DNA"/>
</dbReference>
<dbReference type="PANTHER" id="PTHR24104">
    <property type="entry name" value="E3 UBIQUITIN-PROTEIN LIGASE NHLRC1-RELATED"/>
    <property type="match status" value="1"/>
</dbReference>